<gene>
    <name evidence="17" type="ORF">D623_10002140</name>
</gene>
<keyword evidence="6" id="KW-0732">Signal</keyword>
<evidence type="ECO:0000256" key="2">
    <source>
        <dbReference type="ARBA" id="ARBA00005600"/>
    </source>
</evidence>
<dbReference type="InterPro" id="IPR036816">
    <property type="entry name" value="RNaseA-like_dom_sf"/>
</dbReference>
<keyword evidence="4" id="KW-0929">Antimicrobial</keyword>
<evidence type="ECO:0000313" key="18">
    <source>
        <dbReference type="Proteomes" id="UP000052978"/>
    </source>
</evidence>
<keyword evidence="8 14" id="KW-0378">Hydrolase</keyword>
<feature type="transmembrane region" description="Helical" evidence="15">
    <location>
        <begin position="12"/>
        <end position="28"/>
    </location>
</feature>
<dbReference type="InterPro" id="IPR023411">
    <property type="entry name" value="RNaseA_AS"/>
</dbReference>
<dbReference type="GO" id="GO:0050830">
    <property type="term" value="P:defense response to Gram-positive bacterium"/>
    <property type="evidence" value="ECO:0007669"/>
    <property type="project" value="TreeGrafter"/>
</dbReference>
<keyword evidence="7 14" id="KW-0255">Endonuclease</keyword>
<keyword evidence="3" id="KW-0964">Secreted</keyword>
<keyword evidence="10" id="KW-1015">Disulfide bond</keyword>
<dbReference type="PROSITE" id="PS00127">
    <property type="entry name" value="RNASE_PANCREATIC"/>
    <property type="match status" value="2"/>
</dbReference>
<reference evidence="17 18" key="1">
    <citation type="journal article" date="2013" name="Nat. Commun.">
        <title>Genome analysis reveals insights into physiology and longevity of the Brandt's bat Myotis brandtii.</title>
        <authorList>
            <person name="Seim I."/>
            <person name="Fang X."/>
            <person name="Xiong Z."/>
            <person name="Lobanov A.V."/>
            <person name="Huang Z."/>
            <person name="Ma S."/>
            <person name="Feng Y."/>
            <person name="Turanov A.A."/>
            <person name="Zhu Y."/>
            <person name="Lenz T.L."/>
            <person name="Gerashchenko M.V."/>
            <person name="Fan D."/>
            <person name="Hee Yim S."/>
            <person name="Yao X."/>
            <person name="Jordan D."/>
            <person name="Xiong Y."/>
            <person name="Ma Y."/>
            <person name="Lyapunov A.N."/>
            <person name="Chen G."/>
            <person name="Kulakova O.I."/>
            <person name="Sun Y."/>
            <person name="Lee S.G."/>
            <person name="Bronson R.T."/>
            <person name="Moskalev A.A."/>
            <person name="Sunyaev S.R."/>
            <person name="Zhang G."/>
            <person name="Krogh A."/>
            <person name="Wang J."/>
            <person name="Gladyshev V.N."/>
        </authorList>
    </citation>
    <scope>NUCLEOTIDE SEQUENCE [LARGE SCALE GENOMIC DNA]</scope>
</reference>
<dbReference type="GO" id="GO:0004519">
    <property type="term" value="F:endonuclease activity"/>
    <property type="evidence" value="ECO:0007669"/>
    <property type="project" value="UniProtKB-KW"/>
</dbReference>
<evidence type="ECO:0000256" key="3">
    <source>
        <dbReference type="ARBA" id="ARBA00022525"/>
    </source>
</evidence>
<evidence type="ECO:0000256" key="6">
    <source>
        <dbReference type="ARBA" id="ARBA00022729"/>
    </source>
</evidence>
<evidence type="ECO:0000256" key="5">
    <source>
        <dbReference type="ARBA" id="ARBA00022722"/>
    </source>
</evidence>
<keyword evidence="15" id="KW-0472">Membrane</keyword>
<dbReference type="GO" id="GO:0004540">
    <property type="term" value="F:RNA nuclease activity"/>
    <property type="evidence" value="ECO:0007669"/>
    <property type="project" value="TreeGrafter"/>
</dbReference>
<dbReference type="SUPFAM" id="SSF54076">
    <property type="entry name" value="RNase A-like"/>
    <property type="match status" value="2"/>
</dbReference>
<evidence type="ECO:0000256" key="1">
    <source>
        <dbReference type="ARBA" id="ARBA00004613"/>
    </source>
</evidence>
<keyword evidence="11" id="KW-0873">Pyrrolidone carboxylic acid</keyword>
<dbReference type="PRINTS" id="PR00794">
    <property type="entry name" value="RIBONUCLEASE"/>
</dbReference>
<evidence type="ECO:0000256" key="11">
    <source>
        <dbReference type="ARBA" id="ARBA00023283"/>
    </source>
</evidence>
<evidence type="ECO:0000256" key="12">
    <source>
        <dbReference type="ARBA" id="ARBA00040186"/>
    </source>
</evidence>
<feature type="domain" description="Ribonuclease A-domain" evidence="16">
    <location>
        <begin position="31"/>
        <end position="134"/>
    </location>
</feature>
<name>S7MLM2_MYOBR</name>
<evidence type="ECO:0000256" key="10">
    <source>
        <dbReference type="ARBA" id="ARBA00023157"/>
    </source>
</evidence>
<dbReference type="Gene3D" id="3.10.130.10">
    <property type="entry name" value="Ribonuclease A-like domain"/>
    <property type="match status" value="2"/>
</dbReference>
<dbReference type="SMART" id="SM00092">
    <property type="entry name" value="RNAse_Pc"/>
    <property type="match status" value="2"/>
</dbReference>
<dbReference type="AlphaFoldDB" id="S7MLM2"/>
<sequence>MVLDLLECFPPLLLLLGLWGPVYSLYALPKNLTKAQWFEIQHIQPSPLQCNKAMHGVNNYTQHCKPQNTFLHDSFQNVVAACELPKSVCKKGHQSPKPINLTNCNLTAGKYPNCHHKDAALYKFFIIACTSKSVMALQKTLSLLLLLLLTLLGLGLVQPSYSETMYERFLRQHVDFPATGGTNLYCNRMMQIRGMTTPSCKKFNTFIHEDNSTIDSICITPNILCKNGMMNCHAGVVRVTECRDTRRTRPPNCSYHGSASTRRVVIACNGNPPLPVHLDR</sequence>
<evidence type="ECO:0000256" key="4">
    <source>
        <dbReference type="ARBA" id="ARBA00022529"/>
    </source>
</evidence>
<dbReference type="InterPro" id="IPR023412">
    <property type="entry name" value="RNaseA_domain"/>
</dbReference>
<organism evidence="17 18">
    <name type="scientific">Myotis brandtii</name>
    <name type="common">Brandt's bat</name>
    <dbReference type="NCBI Taxonomy" id="109478"/>
    <lineage>
        <taxon>Eukaryota</taxon>
        <taxon>Metazoa</taxon>
        <taxon>Chordata</taxon>
        <taxon>Craniata</taxon>
        <taxon>Vertebrata</taxon>
        <taxon>Euteleostomi</taxon>
        <taxon>Mammalia</taxon>
        <taxon>Eutheria</taxon>
        <taxon>Laurasiatheria</taxon>
        <taxon>Chiroptera</taxon>
        <taxon>Yangochiroptera</taxon>
        <taxon>Vespertilionidae</taxon>
        <taxon>Myotis</taxon>
    </lineage>
</organism>
<dbReference type="PANTHER" id="PTHR11437:SF53">
    <property type="entry name" value="RIBONUCLEASE 4"/>
    <property type="match status" value="1"/>
</dbReference>
<keyword evidence="18" id="KW-1185">Reference proteome</keyword>
<comment type="function">
    <text evidence="13">Cleaves preferentially after uridine bases. Has antimicrobial activity against uropathogenic E.coli (UPEC). Probably contributes to urinary tract sterility.</text>
</comment>
<dbReference type="GO" id="GO:0003676">
    <property type="term" value="F:nucleic acid binding"/>
    <property type="evidence" value="ECO:0007669"/>
    <property type="project" value="InterPro"/>
</dbReference>
<dbReference type="eggNOG" id="ENOG502S9Q1">
    <property type="taxonomic scope" value="Eukaryota"/>
</dbReference>
<evidence type="ECO:0000313" key="17">
    <source>
        <dbReference type="EMBL" id="EPQ05096.1"/>
    </source>
</evidence>
<dbReference type="CDD" id="cd06265">
    <property type="entry name" value="RNase_A_canonical"/>
    <property type="match status" value="2"/>
</dbReference>
<evidence type="ECO:0000256" key="9">
    <source>
        <dbReference type="ARBA" id="ARBA00023022"/>
    </source>
</evidence>
<dbReference type="EMBL" id="KE161708">
    <property type="protein sequence ID" value="EPQ05096.1"/>
    <property type="molecule type" value="Genomic_DNA"/>
</dbReference>
<dbReference type="InterPro" id="IPR001427">
    <property type="entry name" value="RNaseA"/>
</dbReference>
<accession>S7MLM2</accession>
<keyword evidence="5 14" id="KW-0540">Nuclease</keyword>
<dbReference type="Pfam" id="PF00074">
    <property type="entry name" value="RnaseA"/>
    <property type="match status" value="2"/>
</dbReference>
<evidence type="ECO:0000259" key="16">
    <source>
        <dbReference type="SMART" id="SM00092"/>
    </source>
</evidence>
<dbReference type="GO" id="GO:0016787">
    <property type="term" value="F:hydrolase activity"/>
    <property type="evidence" value="ECO:0007669"/>
    <property type="project" value="UniProtKB-KW"/>
</dbReference>
<dbReference type="GO" id="GO:0005615">
    <property type="term" value="C:extracellular space"/>
    <property type="evidence" value="ECO:0007669"/>
    <property type="project" value="TreeGrafter"/>
</dbReference>
<evidence type="ECO:0000256" key="13">
    <source>
        <dbReference type="ARBA" id="ARBA00045536"/>
    </source>
</evidence>
<feature type="transmembrane region" description="Helical" evidence="15">
    <location>
        <begin position="141"/>
        <end position="161"/>
    </location>
</feature>
<proteinExistence type="inferred from homology"/>
<keyword evidence="9" id="KW-0044">Antibiotic</keyword>
<dbReference type="Proteomes" id="UP000052978">
    <property type="component" value="Unassembled WGS sequence"/>
</dbReference>
<dbReference type="FunFam" id="3.10.130.10:FF:000001">
    <property type="entry name" value="Ribonuclease pancreatic"/>
    <property type="match status" value="1"/>
</dbReference>
<feature type="domain" description="Ribonuclease A-domain" evidence="16">
    <location>
        <begin position="162"/>
        <end position="280"/>
    </location>
</feature>
<keyword evidence="15" id="KW-1133">Transmembrane helix</keyword>
<evidence type="ECO:0000256" key="8">
    <source>
        <dbReference type="ARBA" id="ARBA00022801"/>
    </source>
</evidence>
<evidence type="ECO:0000256" key="14">
    <source>
        <dbReference type="RuleBase" id="RU000651"/>
    </source>
</evidence>
<dbReference type="PANTHER" id="PTHR11437">
    <property type="entry name" value="RIBONUCLEASE"/>
    <property type="match status" value="1"/>
</dbReference>
<evidence type="ECO:0000256" key="7">
    <source>
        <dbReference type="ARBA" id="ARBA00022759"/>
    </source>
</evidence>
<protein>
    <recommendedName>
        <fullName evidence="12">Ribonuclease 4</fullName>
    </recommendedName>
</protein>
<comment type="similarity">
    <text evidence="2 14">Belongs to the pancreatic ribonuclease family.</text>
</comment>
<evidence type="ECO:0000256" key="15">
    <source>
        <dbReference type="SAM" id="Phobius"/>
    </source>
</evidence>
<comment type="subcellular location">
    <subcellularLocation>
        <location evidence="1">Secreted</location>
    </subcellularLocation>
</comment>
<keyword evidence="15" id="KW-0812">Transmembrane</keyword>